<comment type="similarity">
    <text evidence="8">Belongs to the NhaC Na(+)/H(+) (TC 2.A.35) antiporter family.</text>
</comment>
<feature type="domain" description="Na+/H+ antiporter NhaC-like C-terminal" evidence="10">
    <location>
        <begin position="175"/>
        <end position="484"/>
    </location>
</feature>
<feature type="transmembrane region" description="Helical" evidence="9">
    <location>
        <begin position="112"/>
        <end position="138"/>
    </location>
</feature>
<dbReference type="OrthoDB" id="9762978at2"/>
<dbReference type="InterPro" id="IPR018461">
    <property type="entry name" value="Na/H_Antiport_NhaC-like_C"/>
</dbReference>
<feature type="transmembrane region" description="Helical" evidence="9">
    <location>
        <begin position="272"/>
        <end position="289"/>
    </location>
</feature>
<keyword evidence="4" id="KW-1003">Cell membrane</keyword>
<feature type="transmembrane region" description="Helical" evidence="9">
    <location>
        <begin position="464"/>
        <end position="483"/>
    </location>
</feature>
<dbReference type="InterPro" id="IPR004770">
    <property type="entry name" value="Na/H_antiport_NhaC"/>
</dbReference>
<evidence type="ECO:0000313" key="12">
    <source>
        <dbReference type="Proteomes" id="UP000032749"/>
    </source>
</evidence>
<feature type="transmembrane region" description="Helical" evidence="9">
    <location>
        <begin position="52"/>
        <end position="70"/>
    </location>
</feature>
<name>R4YMB8_OLEAN</name>
<comment type="subcellular location">
    <subcellularLocation>
        <location evidence="1">Cell membrane</location>
        <topology evidence="1">Multi-pass membrane protein</topology>
    </subcellularLocation>
</comment>
<feature type="transmembrane region" description="Helical" evidence="9">
    <location>
        <begin position="207"/>
        <end position="227"/>
    </location>
</feature>
<keyword evidence="5 9" id="KW-0812">Transmembrane</keyword>
<evidence type="ECO:0000256" key="5">
    <source>
        <dbReference type="ARBA" id="ARBA00022692"/>
    </source>
</evidence>
<evidence type="ECO:0000256" key="7">
    <source>
        <dbReference type="ARBA" id="ARBA00023136"/>
    </source>
</evidence>
<evidence type="ECO:0000313" key="11">
    <source>
        <dbReference type="EMBL" id="CCK75952.1"/>
    </source>
</evidence>
<evidence type="ECO:0000256" key="3">
    <source>
        <dbReference type="ARBA" id="ARBA00022449"/>
    </source>
</evidence>
<dbReference type="KEGG" id="oai:OLEAN_C17760"/>
<protein>
    <submittedName>
        <fullName evidence="11">Na(+)/H(+) antiporter (Sodium/proton antiporter)</fullName>
    </submittedName>
</protein>
<dbReference type="InterPro" id="IPR052180">
    <property type="entry name" value="NhaC_Na-H+_Antiporter"/>
</dbReference>
<evidence type="ECO:0000259" key="10">
    <source>
        <dbReference type="Pfam" id="PF03553"/>
    </source>
</evidence>
<dbReference type="PATRIC" id="fig|698738.3.peg.1838"/>
<dbReference type="EMBL" id="FO203512">
    <property type="protein sequence ID" value="CCK75952.1"/>
    <property type="molecule type" value="Genomic_DNA"/>
</dbReference>
<feature type="transmembrane region" description="Helical" evidence="9">
    <location>
        <begin position="20"/>
        <end position="40"/>
    </location>
</feature>
<evidence type="ECO:0000256" key="4">
    <source>
        <dbReference type="ARBA" id="ARBA00022475"/>
    </source>
</evidence>
<feature type="transmembrane region" description="Helical" evidence="9">
    <location>
        <begin position="82"/>
        <end position="106"/>
    </location>
</feature>
<keyword evidence="12" id="KW-1185">Reference proteome</keyword>
<keyword evidence="3" id="KW-0050">Antiport</keyword>
<dbReference type="GO" id="GO:0015297">
    <property type="term" value="F:antiporter activity"/>
    <property type="evidence" value="ECO:0007669"/>
    <property type="project" value="UniProtKB-KW"/>
</dbReference>
<keyword evidence="2" id="KW-0813">Transport</keyword>
<keyword evidence="7 9" id="KW-0472">Membrane</keyword>
<dbReference type="AlphaFoldDB" id="R4YMB8"/>
<organism evidence="11 12">
    <name type="scientific">Oleispira antarctica RB-8</name>
    <dbReference type="NCBI Taxonomy" id="698738"/>
    <lineage>
        <taxon>Bacteria</taxon>
        <taxon>Pseudomonadati</taxon>
        <taxon>Pseudomonadota</taxon>
        <taxon>Gammaproteobacteria</taxon>
        <taxon>Oceanospirillales</taxon>
        <taxon>Oceanospirillaceae</taxon>
        <taxon>Oleispira</taxon>
    </lineage>
</organism>
<evidence type="ECO:0000256" key="8">
    <source>
        <dbReference type="ARBA" id="ARBA00038435"/>
    </source>
</evidence>
<sequence length="512" mass="54150">MSSSTSNVPPSTESAKSIPLSLALLPVILLMIMLAGSVYYFSDNSSYGGNQIGLLIAAAIASIIGVKLGYKWEVIEKGIIDGISNAMIAVLILLVVGSLIGSWMLSGTVQSLIYYGLMLISAEWFYAAACLVCAIAAMSIGSSWTVAGTLGVAFMGMAAAMQLDPAIAAGAVISGAYFGDKLSPLSDTTNLASAVTNTPLFLHIQNLLWTTIPSFVIALILFTFMGGEPSLSSAQSVSETMDGLDGNFAIGLHLLLPVAFVFALAWLRVPALPTILAGALLGGLFAVIFQPDAVSRFVIVSGFSSDLSGIEQNILAVWKVLFDGYQSNIGNDALDSLLSRGGMSSMLNTVWLILCAMAFGSVMETVGLLQRILTAIMSSIESTTGLIITTVFTCIGANVMTADQYIAIVLPGRMFKLEYTKRGLAPQNLSRTLEDSATMTSPLIPWNTCGAYMAGTLGVATLSYLPYAFFNLLGPILCIAFAVTHFRIIPLETSSDEELEADVEFNREKSVS</sequence>
<keyword evidence="6 9" id="KW-1133">Transmembrane helix</keyword>
<dbReference type="GO" id="GO:0005886">
    <property type="term" value="C:plasma membrane"/>
    <property type="evidence" value="ECO:0007669"/>
    <property type="project" value="UniProtKB-SubCell"/>
</dbReference>
<dbReference type="NCBIfam" id="TIGR00931">
    <property type="entry name" value="antiport_nhaC"/>
    <property type="match status" value="1"/>
</dbReference>
<dbReference type="PANTHER" id="PTHR33451">
    <property type="entry name" value="MALATE-2H(+)/NA(+)-LACTATE ANTIPORTER"/>
    <property type="match status" value="1"/>
</dbReference>
<dbReference type="Pfam" id="PF03553">
    <property type="entry name" value="Na_H_antiporter"/>
    <property type="match status" value="1"/>
</dbReference>
<gene>
    <name evidence="11" type="primary">nhaC</name>
    <name evidence="11" type="ORF">OLEAN_C17760</name>
</gene>
<accession>R4YMB8</accession>
<evidence type="ECO:0000256" key="2">
    <source>
        <dbReference type="ARBA" id="ARBA00022448"/>
    </source>
</evidence>
<evidence type="ECO:0000256" key="6">
    <source>
        <dbReference type="ARBA" id="ARBA00022989"/>
    </source>
</evidence>
<dbReference type="PANTHER" id="PTHR33451:SF3">
    <property type="entry name" value="MALATE-2H(+)_NA(+)-LACTATE ANTIPORTER"/>
    <property type="match status" value="1"/>
</dbReference>
<evidence type="ECO:0000256" key="9">
    <source>
        <dbReference type="SAM" id="Phobius"/>
    </source>
</evidence>
<dbReference type="Proteomes" id="UP000032749">
    <property type="component" value="Chromosome"/>
</dbReference>
<dbReference type="STRING" id="698738.OLEAN_C17760"/>
<proteinExistence type="inferred from homology"/>
<feature type="transmembrane region" description="Helical" evidence="9">
    <location>
        <begin position="248"/>
        <end position="266"/>
    </location>
</feature>
<feature type="transmembrane region" description="Helical" evidence="9">
    <location>
        <begin position="350"/>
        <end position="369"/>
    </location>
</feature>
<reference evidence="11 12" key="1">
    <citation type="journal article" date="2013" name="Nat. Commun.">
        <title>Genome sequence and functional genomic analysis of the oil-degrading bacterium Oleispira antarctica.</title>
        <authorList>
            <person name="Kube M."/>
            <person name="Chernikova T.N."/>
            <person name="Al-Ramahi Y."/>
            <person name="Beloqui A."/>
            <person name="Lopez-Cortez N."/>
            <person name="Guazzaroni M.E."/>
            <person name="Heipieper H.J."/>
            <person name="Klages S."/>
            <person name="Kotsyurbenko O.R."/>
            <person name="Langer I."/>
            <person name="Nechitaylo T.Y."/>
            <person name="Lunsdorf H."/>
            <person name="Fernandez M."/>
            <person name="Juarez S."/>
            <person name="Ciordia S."/>
            <person name="Singer A."/>
            <person name="Kagan O."/>
            <person name="Egorova O."/>
            <person name="Petit P.A."/>
            <person name="Stogios P."/>
            <person name="Kim Y."/>
            <person name="Tchigvintsev A."/>
            <person name="Flick R."/>
            <person name="Denaro R."/>
            <person name="Genovese M."/>
            <person name="Albar J.P."/>
            <person name="Reva O.N."/>
            <person name="Martinez-Gomariz M."/>
            <person name="Tran H."/>
            <person name="Ferrer M."/>
            <person name="Savchenko A."/>
            <person name="Yakunin A.F."/>
            <person name="Yakimov M.M."/>
            <person name="Golyshina O.V."/>
            <person name="Reinhardt R."/>
            <person name="Golyshin P.N."/>
        </authorList>
    </citation>
    <scope>NUCLEOTIDE SEQUENCE [LARGE SCALE GENOMIC DNA]</scope>
</reference>
<evidence type="ECO:0000256" key="1">
    <source>
        <dbReference type="ARBA" id="ARBA00004651"/>
    </source>
</evidence>
<dbReference type="HOGENOM" id="CLU_033405_1_0_6"/>